<evidence type="ECO:0000256" key="8">
    <source>
        <dbReference type="ARBA" id="ARBA00023118"/>
    </source>
</evidence>
<dbReference type="GO" id="GO:0140701">
    <property type="term" value="F:3',3'-cyclic GMP-AMP synthase activity"/>
    <property type="evidence" value="ECO:0007669"/>
    <property type="project" value="InterPro"/>
</dbReference>
<organism evidence="14 15">
    <name type="scientific">Janthinobacterium svalbardensis</name>
    <dbReference type="NCBI Taxonomy" id="368607"/>
    <lineage>
        <taxon>Bacteria</taxon>
        <taxon>Pseudomonadati</taxon>
        <taxon>Pseudomonadota</taxon>
        <taxon>Betaproteobacteria</taxon>
        <taxon>Burkholderiales</taxon>
        <taxon>Oxalobacteraceae</taxon>
        <taxon>Janthinobacterium</taxon>
    </lineage>
</organism>
<keyword evidence="2" id="KW-0548">Nucleotidyltransferase</keyword>
<dbReference type="RefSeq" id="WP_096236029.1">
    <property type="nucleotide sequence ID" value="NZ_CP023422.1"/>
</dbReference>
<dbReference type="GO" id="GO:0009117">
    <property type="term" value="P:nucleotide metabolic process"/>
    <property type="evidence" value="ECO:0007669"/>
    <property type="project" value="UniProtKB-KW"/>
</dbReference>
<reference evidence="14 15" key="1">
    <citation type="submission" date="2017-09" db="EMBL/GenBank/DDBJ databases">
        <title>Complete genome sequence of Janthinobacterium svalbardensis PAMC 27463.</title>
        <authorList>
            <person name="Cho Y.-J."/>
            <person name="Cho A."/>
            <person name="Kim O.-S."/>
            <person name="Lee J.-I."/>
        </authorList>
    </citation>
    <scope>NUCLEOTIDE SEQUENCE [LARGE SCALE GENOMIC DNA]</scope>
    <source>
        <strain evidence="14 15">PAMC 27463</strain>
    </source>
</reference>
<keyword evidence="5" id="KW-0067">ATP-binding</keyword>
<evidence type="ECO:0000256" key="6">
    <source>
        <dbReference type="ARBA" id="ARBA00022842"/>
    </source>
</evidence>
<feature type="domain" description="Cyclic GMP-AMP synthase DncV-like nucleotidyltransferase" evidence="12">
    <location>
        <begin position="63"/>
        <end position="153"/>
    </location>
</feature>
<evidence type="ECO:0000313" key="14">
    <source>
        <dbReference type="EMBL" id="ATD61958.1"/>
    </source>
</evidence>
<evidence type="ECO:0000259" key="12">
    <source>
        <dbReference type="Pfam" id="PF21654"/>
    </source>
</evidence>
<evidence type="ECO:0000256" key="2">
    <source>
        <dbReference type="ARBA" id="ARBA00022695"/>
    </source>
</evidence>
<dbReference type="GO" id="GO:0046872">
    <property type="term" value="F:metal ion binding"/>
    <property type="evidence" value="ECO:0007669"/>
    <property type="project" value="UniProtKB-KW"/>
</dbReference>
<dbReference type="InterPro" id="IPR048446">
    <property type="entry name" value="DncV_C"/>
</dbReference>
<sequence>MLNLSVLFSNNNEERPAFLDALTLDPYQKFILESARKEIRECLKLGLPKVLRARGYESDVPTPRFFTQGSWSYKTLNAPAQMPQQCDLDDGAYLPMGFVTQTKRPSKAASLFFSAAEEALSPLVKMRGWKQSERPTCIRIEVSSDAHVDIPLYAIPDAEFELLKARASYVMDSVEEAVSRSERDAWTALPNDQVLLAHREKDWIESDPRPLKNWFLDEVDAKGEQLRRVVRYLKAYRDWRWSQGGPTSILLMAAASPLFEAKHGRDDLALLEVCKALPRALREGVDNPTEESESLTARLGIEGVEEAAKAFEKFANILDAAISCSDASLACRWLQEQLGQRFPFQPYWVPTPSAREAVLAAAAIPGPSEIIGRNKSA</sequence>
<gene>
    <name evidence="14" type="ORF">CNX70_18690</name>
</gene>
<evidence type="ECO:0000256" key="9">
    <source>
        <dbReference type="ARBA" id="ARBA00023134"/>
    </source>
</evidence>
<evidence type="ECO:0000256" key="3">
    <source>
        <dbReference type="ARBA" id="ARBA00022723"/>
    </source>
</evidence>
<evidence type="ECO:0000256" key="4">
    <source>
        <dbReference type="ARBA" id="ARBA00022741"/>
    </source>
</evidence>
<dbReference type="EMBL" id="CP023422">
    <property type="protein sequence ID" value="ATD61958.1"/>
    <property type="molecule type" value="Genomic_DNA"/>
</dbReference>
<keyword evidence="4" id="KW-0547">Nucleotide-binding</keyword>
<evidence type="ECO:0000256" key="1">
    <source>
        <dbReference type="ARBA" id="ARBA00022679"/>
    </source>
</evidence>
<evidence type="ECO:0000256" key="11">
    <source>
        <dbReference type="ARBA" id="ARBA00048304"/>
    </source>
</evidence>
<evidence type="ECO:0000313" key="15">
    <source>
        <dbReference type="Proteomes" id="UP000218437"/>
    </source>
</evidence>
<evidence type="ECO:0000256" key="7">
    <source>
        <dbReference type="ARBA" id="ARBA00023080"/>
    </source>
</evidence>
<keyword evidence="7" id="KW-0546">Nucleotide metabolism</keyword>
<dbReference type="NCBIfam" id="NF041078">
    <property type="entry name" value="cGAS"/>
    <property type="match status" value="1"/>
</dbReference>
<protein>
    <recommendedName>
        <fullName evidence="10">Cyclic GMP-AMP synthase</fullName>
    </recommendedName>
</protein>
<proteinExistence type="predicted"/>
<evidence type="ECO:0000259" key="13">
    <source>
        <dbReference type="Pfam" id="PF21713"/>
    </source>
</evidence>
<feature type="domain" description="Cyclic GMP-AMP synthase C-terminal" evidence="13">
    <location>
        <begin position="223"/>
        <end position="343"/>
    </location>
</feature>
<dbReference type="GO" id="GO:0005525">
    <property type="term" value="F:GTP binding"/>
    <property type="evidence" value="ECO:0007669"/>
    <property type="project" value="UniProtKB-KW"/>
</dbReference>
<comment type="catalytic activity">
    <reaction evidence="11">
        <text>GTP + ATP = 3',3'-cGAMP + 2 diphosphate</text>
        <dbReference type="Rhea" id="RHEA:35647"/>
        <dbReference type="ChEBI" id="CHEBI:30616"/>
        <dbReference type="ChEBI" id="CHEBI:33019"/>
        <dbReference type="ChEBI" id="CHEBI:37565"/>
        <dbReference type="ChEBI" id="CHEBI:71501"/>
    </reaction>
    <physiologicalReaction direction="left-to-right" evidence="11">
        <dbReference type="Rhea" id="RHEA:35648"/>
    </physiologicalReaction>
</comment>
<keyword evidence="8" id="KW-0051">Antiviral defense</keyword>
<accession>A0A290WZ31</accession>
<dbReference type="KEGG" id="jsv:CNX70_18690"/>
<dbReference type="InterPro" id="IPR047805">
    <property type="entry name" value="GAMP_synthase"/>
</dbReference>
<keyword evidence="9" id="KW-0342">GTP-binding</keyword>
<evidence type="ECO:0000256" key="5">
    <source>
        <dbReference type="ARBA" id="ARBA00022840"/>
    </source>
</evidence>
<keyword evidence="1" id="KW-0808">Transferase</keyword>
<keyword evidence="15" id="KW-1185">Reference proteome</keyword>
<dbReference type="Pfam" id="PF21654">
    <property type="entry name" value="DncV-like_NTFase"/>
    <property type="match status" value="1"/>
</dbReference>
<name>A0A290WZ31_9BURK</name>
<keyword evidence="6" id="KW-0460">Magnesium</keyword>
<dbReference type="AlphaFoldDB" id="A0A290WZ31"/>
<evidence type="ECO:0000256" key="10">
    <source>
        <dbReference type="ARBA" id="ARBA00044145"/>
    </source>
</evidence>
<dbReference type="Pfam" id="PF21713">
    <property type="entry name" value="DncV_C"/>
    <property type="match status" value="1"/>
</dbReference>
<dbReference type="Proteomes" id="UP000218437">
    <property type="component" value="Chromosome"/>
</dbReference>
<dbReference type="GO" id="GO:0005524">
    <property type="term" value="F:ATP binding"/>
    <property type="evidence" value="ECO:0007669"/>
    <property type="project" value="UniProtKB-KW"/>
</dbReference>
<keyword evidence="3" id="KW-0479">Metal-binding</keyword>
<dbReference type="InterPro" id="IPR048445">
    <property type="entry name" value="DncV-like_NTFase"/>
</dbReference>
<dbReference type="GO" id="GO:0051607">
    <property type="term" value="P:defense response to virus"/>
    <property type="evidence" value="ECO:0007669"/>
    <property type="project" value="UniProtKB-KW"/>
</dbReference>